<dbReference type="STRING" id="1288385.ERS137968_01927"/>
<dbReference type="Proteomes" id="UP000045840">
    <property type="component" value="Unassembled WGS sequence"/>
</dbReference>
<accession>A0A0T9QZY3</accession>
<organism evidence="1 4">
    <name type="scientific">Yersinia pekkanenii</name>
    <dbReference type="NCBI Taxonomy" id="1288385"/>
    <lineage>
        <taxon>Bacteria</taxon>
        <taxon>Pseudomonadati</taxon>
        <taxon>Pseudomonadota</taxon>
        <taxon>Gammaproteobacteria</taxon>
        <taxon>Enterobacterales</taxon>
        <taxon>Yersiniaceae</taxon>
        <taxon>Yersinia</taxon>
    </lineage>
</organism>
<dbReference type="Proteomes" id="UP000044625">
    <property type="component" value="Unassembled WGS sequence"/>
</dbReference>
<reference evidence="4" key="2">
    <citation type="submission" date="2015-03" db="EMBL/GenBank/DDBJ databases">
        <authorList>
            <consortium name="Pathogen Informatics"/>
        </authorList>
    </citation>
    <scope>NUCLEOTIDE SEQUENCE [LARGE SCALE GENOMIC DNA]</scope>
    <source>
        <strain evidence="4">A125KOH2</strain>
    </source>
</reference>
<sequence>MPINETNAAGKAAQFASLLLAISCSSEPVSDFDKGNLLDLAIDASNQVVDYLTLAEANHE</sequence>
<evidence type="ECO:0000313" key="4">
    <source>
        <dbReference type="Proteomes" id="UP000045840"/>
    </source>
</evidence>
<evidence type="ECO:0000313" key="3">
    <source>
        <dbReference type="Proteomes" id="UP000044625"/>
    </source>
</evidence>
<name>A0A0T9QZY3_9GAMM</name>
<gene>
    <name evidence="1" type="ORF">ERS008529_03838</name>
    <name evidence="2" type="ORF">ERS137968_01927</name>
</gene>
<dbReference type="EMBL" id="CWJL01000008">
    <property type="protein sequence ID" value="CRY66648.1"/>
    <property type="molecule type" value="Genomic_DNA"/>
</dbReference>
<evidence type="ECO:0000313" key="2">
    <source>
        <dbReference type="EMBL" id="CRY66648.1"/>
    </source>
</evidence>
<keyword evidence="3" id="KW-1185">Reference proteome</keyword>
<proteinExistence type="predicted"/>
<evidence type="ECO:0000313" key="1">
    <source>
        <dbReference type="EMBL" id="CNI37488.1"/>
    </source>
</evidence>
<dbReference type="AlphaFoldDB" id="A0A0T9QZY3"/>
<dbReference type="EMBL" id="CQAZ01000044">
    <property type="protein sequence ID" value="CNI37488.1"/>
    <property type="molecule type" value="Genomic_DNA"/>
</dbReference>
<protein>
    <submittedName>
        <fullName evidence="1">Uncharacterized protein</fullName>
    </submittedName>
</protein>
<reference evidence="2 3" key="3">
    <citation type="submission" date="2015-03" db="EMBL/GenBank/DDBJ databases">
        <authorList>
            <consortium name="Pathogen Informatics"/>
            <person name="Murphy D."/>
        </authorList>
    </citation>
    <scope>NUCLEOTIDE SEQUENCE [LARGE SCALE GENOMIC DNA]</scope>
    <source>
        <strain evidence="2">Type strain: CIP110230</strain>
        <strain evidence="3">type strain: CIP110230</strain>
    </source>
</reference>
<dbReference type="RefSeq" id="WP_049614711.1">
    <property type="nucleotide sequence ID" value="NZ_CAWMMU010000008.1"/>
</dbReference>
<reference evidence="1" key="1">
    <citation type="submission" date="2015-03" db="EMBL/GenBank/DDBJ databases">
        <authorList>
            <person name="Murphy D."/>
        </authorList>
    </citation>
    <scope>NUCLEOTIDE SEQUENCE [LARGE SCALE GENOMIC DNA]</scope>
    <source>
        <strain evidence="1">A125KOH2</strain>
    </source>
</reference>